<feature type="chain" id="PRO_5029609686" description="Lysosomal acid phosphatase" evidence="4">
    <location>
        <begin position="20"/>
        <end position="641"/>
    </location>
</feature>
<evidence type="ECO:0000256" key="3">
    <source>
        <dbReference type="SAM" id="MobiDB-lite"/>
    </source>
</evidence>
<accession>A0A7J6PJP9</accession>
<sequence length="641" mass="71860">MVGLLLGLCLFLSASICTGATLKKVIVVARHGNRAPNAPVPYLCPNMKPQLEEFREPIFSKYGAALSRVGLAENWESGNYLREKYGYLLPEGSYVNDGSSFFFAERMDRNVASLLSLIQGLFPEGTGQPGYLRSRPNIVPIMTTMHKLDTLMNLPRDGPCKPTYQRDRKRWEAEHIPTLRRKQHALLSKISAACGTDLTEVKKPLTWAIKNVADAFSFARNEGLDFDINATLSHETIQEFIDLSHQLVTEELFGRDEQVTYWMGRMPEVLLRLARKPSTQDSTASAPLRSTGDRLKIGVFLNHRELMMALAKMLQIDDVVKQDLPAGSMFIFEVYSDEDSDESSMKMKFWRPTQPTPQEKYRGGYVDGDLLDHYGLGSATEIRPKICEGKAKCMWSDYRQALQRWTRRTGTWEEICHAKATPFGPPEDTLVNDDDDDDVFMSPHDHALHSILFGSSTVRSGAVQDSHHPAAAVADFGDDSLKELREALETALKSRGTMGKVRAQLRAEIFNTLNDTEGRSEQRTCLVCFDWPLSRYFEFNGYHHSLSTFTAGKSNNLRPDVTGSSESGTPEERPFSREFLQQEIGAHPALAEGPMPLMYKLVPCRRVKGDEGSSPFTEGAPPSPSAFKVAHHRLEIALDLS</sequence>
<dbReference type="Proteomes" id="UP000541610">
    <property type="component" value="Unassembled WGS sequence"/>
</dbReference>
<dbReference type="InterPro" id="IPR050645">
    <property type="entry name" value="Histidine_acid_phosphatase"/>
</dbReference>
<protein>
    <recommendedName>
        <fullName evidence="7">Lysosomal acid phosphatase</fullName>
    </recommendedName>
</protein>
<dbReference type="GO" id="GO:0016791">
    <property type="term" value="F:phosphatase activity"/>
    <property type="evidence" value="ECO:0007669"/>
    <property type="project" value="TreeGrafter"/>
</dbReference>
<dbReference type="PANTHER" id="PTHR11567">
    <property type="entry name" value="ACID PHOSPHATASE-RELATED"/>
    <property type="match status" value="1"/>
</dbReference>
<evidence type="ECO:0000256" key="4">
    <source>
        <dbReference type="SAM" id="SignalP"/>
    </source>
</evidence>
<evidence type="ECO:0008006" key="7">
    <source>
        <dbReference type="Google" id="ProtNLM"/>
    </source>
</evidence>
<comment type="similarity">
    <text evidence="1">Belongs to the histidine acid phosphatase family.</text>
</comment>
<dbReference type="Pfam" id="PF00328">
    <property type="entry name" value="His_Phos_2"/>
    <property type="match status" value="1"/>
</dbReference>
<dbReference type="InterPro" id="IPR029033">
    <property type="entry name" value="His_PPase_superfam"/>
</dbReference>
<dbReference type="Gene3D" id="3.40.50.1240">
    <property type="entry name" value="Phosphoglycerate mutase-like"/>
    <property type="match status" value="1"/>
</dbReference>
<comment type="caution">
    <text evidence="5">The sequence shown here is derived from an EMBL/GenBank/DDBJ whole genome shotgun (WGS) entry which is preliminary data.</text>
</comment>
<keyword evidence="4" id="KW-0732">Signal</keyword>
<dbReference type="InterPro" id="IPR033379">
    <property type="entry name" value="Acid_Pase_AS"/>
</dbReference>
<keyword evidence="2" id="KW-0378">Hydrolase</keyword>
<dbReference type="EMBL" id="JABANP010000011">
    <property type="protein sequence ID" value="KAF4696378.1"/>
    <property type="molecule type" value="Genomic_DNA"/>
</dbReference>
<proteinExistence type="inferred from homology"/>
<dbReference type="PANTHER" id="PTHR11567:SF110">
    <property type="entry name" value="2-PHOSPHOXYLOSE PHOSPHATASE 1"/>
    <property type="match status" value="1"/>
</dbReference>
<feature type="region of interest" description="Disordered" evidence="3">
    <location>
        <begin position="553"/>
        <end position="573"/>
    </location>
</feature>
<dbReference type="SUPFAM" id="SSF53254">
    <property type="entry name" value="Phosphoglycerate mutase-like"/>
    <property type="match status" value="1"/>
</dbReference>
<dbReference type="OrthoDB" id="258392at2759"/>
<evidence type="ECO:0000313" key="6">
    <source>
        <dbReference type="Proteomes" id="UP000541610"/>
    </source>
</evidence>
<gene>
    <name evidence="5" type="ORF">FOZ60_000829</name>
</gene>
<name>A0A7J6PJP9_PEROL</name>
<organism evidence="5 6">
    <name type="scientific">Perkinsus olseni</name>
    <name type="common">Perkinsus atlanticus</name>
    <dbReference type="NCBI Taxonomy" id="32597"/>
    <lineage>
        <taxon>Eukaryota</taxon>
        <taxon>Sar</taxon>
        <taxon>Alveolata</taxon>
        <taxon>Perkinsozoa</taxon>
        <taxon>Perkinsea</taxon>
        <taxon>Perkinsida</taxon>
        <taxon>Perkinsidae</taxon>
        <taxon>Perkinsus</taxon>
    </lineage>
</organism>
<dbReference type="AlphaFoldDB" id="A0A7J6PJP9"/>
<dbReference type="PROSITE" id="PS00616">
    <property type="entry name" value="HIS_ACID_PHOSPHAT_1"/>
    <property type="match status" value="1"/>
</dbReference>
<reference evidence="5 6" key="1">
    <citation type="submission" date="2020-04" db="EMBL/GenBank/DDBJ databases">
        <title>Perkinsus olseni comparative genomics.</title>
        <authorList>
            <person name="Bogema D.R."/>
        </authorList>
    </citation>
    <scope>NUCLEOTIDE SEQUENCE [LARGE SCALE GENOMIC DNA]</scope>
    <source>
        <strain evidence="5">00978-12</strain>
    </source>
</reference>
<evidence type="ECO:0000313" key="5">
    <source>
        <dbReference type="EMBL" id="KAF4696378.1"/>
    </source>
</evidence>
<feature type="signal peptide" evidence="4">
    <location>
        <begin position="1"/>
        <end position="19"/>
    </location>
</feature>
<evidence type="ECO:0000256" key="1">
    <source>
        <dbReference type="ARBA" id="ARBA00005375"/>
    </source>
</evidence>
<dbReference type="InterPro" id="IPR000560">
    <property type="entry name" value="His_Pase_clade-2"/>
</dbReference>
<dbReference type="CDD" id="cd07061">
    <property type="entry name" value="HP_HAP_like"/>
    <property type="match status" value="1"/>
</dbReference>
<evidence type="ECO:0000256" key="2">
    <source>
        <dbReference type="ARBA" id="ARBA00022801"/>
    </source>
</evidence>
<feature type="compositionally biased region" description="Polar residues" evidence="3">
    <location>
        <begin position="553"/>
        <end position="568"/>
    </location>
</feature>